<protein>
    <submittedName>
        <fullName evidence="2">Uncharacterized protein</fullName>
    </submittedName>
</protein>
<evidence type="ECO:0000313" key="2">
    <source>
        <dbReference type="EMBL" id="CAK9047231.1"/>
    </source>
</evidence>
<keyword evidence="3" id="KW-1185">Reference proteome</keyword>
<sequence length="190" mass="21933">MFCFGSLTGLLQTYGPSLTNVWMRDSIGLSQRWDCCGIGIMDSHRRSASEGRTAHKWYRAVTPHVRPQDRDSLNDWQRAYDNRFMVTSLTYMHRHVGECVEQAHRTHFEKQDYFRQHQLPNLTWMDLHMMTHDRSIRQRQPAYYGDVGGPPRIGVLAKRQATPLANKVLQPKLNLGSKALRGFGSNFGAK</sequence>
<dbReference type="EMBL" id="CAXAMN010016036">
    <property type="protein sequence ID" value="CAK9047231.1"/>
    <property type="molecule type" value="Genomic_DNA"/>
</dbReference>
<proteinExistence type="predicted"/>
<gene>
    <name evidence="1" type="ORF">CCMP2556_LOCUS24452</name>
    <name evidence="2" type="ORF">CCMP2556_LOCUS24459</name>
</gene>
<dbReference type="EMBL" id="CAXAMN010016025">
    <property type="protein sequence ID" value="CAK9047211.1"/>
    <property type="molecule type" value="Genomic_DNA"/>
</dbReference>
<dbReference type="Proteomes" id="UP001642484">
    <property type="component" value="Unassembled WGS sequence"/>
</dbReference>
<evidence type="ECO:0000313" key="1">
    <source>
        <dbReference type="EMBL" id="CAK9047211.1"/>
    </source>
</evidence>
<evidence type="ECO:0000313" key="3">
    <source>
        <dbReference type="Proteomes" id="UP001642484"/>
    </source>
</evidence>
<name>A0ABP0M6X0_9DINO</name>
<accession>A0ABP0M6X0</accession>
<reference evidence="2 3" key="1">
    <citation type="submission" date="2024-02" db="EMBL/GenBank/DDBJ databases">
        <authorList>
            <person name="Chen Y."/>
            <person name="Shah S."/>
            <person name="Dougan E. K."/>
            <person name="Thang M."/>
            <person name="Chan C."/>
        </authorList>
    </citation>
    <scope>NUCLEOTIDE SEQUENCE [LARGE SCALE GENOMIC DNA]</scope>
</reference>
<organism evidence="2 3">
    <name type="scientific">Durusdinium trenchii</name>
    <dbReference type="NCBI Taxonomy" id="1381693"/>
    <lineage>
        <taxon>Eukaryota</taxon>
        <taxon>Sar</taxon>
        <taxon>Alveolata</taxon>
        <taxon>Dinophyceae</taxon>
        <taxon>Suessiales</taxon>
        <taxon>Symbiodiniaceae</taxon>
        <taxon>Durusdinium</taxon>
    </lineage>
</organism>
<comment type="caution">
    <text evidence="2">The sequence shown here is derived from an EMBL/GenBank/DDBJ whole genome shotgun (WGS) entry which is preliminary data.</text>
</comment>